<dbReference type="GO" id="GO:0016746">
    <property type="term" value="F:acyltransferase activity"/>
    <property type="evidence" value="ECO:0007669"/>
    <property type="project" value="UniProtKB-KW"/>
</dbReference>
<accession>A0ABT7DW11</accession>
<dbReference type="EC" id="2.3.1.-" evidence="2"/>
<dbReference type="PROSITE" id="PS51186">
    <property type="entry name" value="GNAT"/>
    <property type="match status" value="1"/>
</dbReference>
<dbReference type="InterPro" id="IPR016181">
    <property type="entry name" value="Acyl_CoA_acyltransferase"/>
</dbReference>
<dbReference type="CDD" id="cd04301">
    <property type="entry name" value="NAT_SF"/>
    <property type="match status" value="1"/>
</dbReference>
<evidence type="ECO:0000313" key="2">
    <source>
        <dbReference type="EMBL" id="MDK2124250.1"/>
    </source>
</evidence>
<comment type="caution">
    <text evidence="2">The sequence shown here is derived from an EMBL/GenBank/DDBJ whole genome shotgun (WGS) entry which is preliminary data.</text>
</comment>
<dbReference type="RefSeq" id="WP_284100559.1">
    <property type="nucleotide sequence ID" value="NZ_JARRAF010000008.1"/>
</dbReference>
<name>A0ABT7DW11_9NEIS</name>
<dbReference type="InterPro" id="IPR000182">
    <property type="entry name" value="GNAT_dom"/>
</dbReference>
<keyword evidence="3" id="KW-1185">Reference proteome</keyword>
<reference evidence="2" key="1">
    <citation type="submission" date="2023-03" db="EMBL/GenBank/DDBJ databases">
        <title>Chitinimonas shenzhenensis gen. nov., sp. nov., a novel member of family Burkholderiaceae isolated from activated sludge collected in Shen Zhen, China.</title>
        <authorList>
            <person name="Wang X."/>
        </authorList>
    </citation>
    <scope>NUCLEOTIDE SEQUENCE</scope>
    <source>
        <strain evidence="2">DQS-5</strain>
    </source>
</reference>
<proteinExistence type="predicted"/>
<keyword evidence="2" id="KW-0012">Acyltransferase</keyword>
<organism evidence="2 3">
    <name type="scientific">Parachitinimonas caeni</name>
    <dbReference type="NCBI Taxonomy" id="3031301"/>
    <lineage>
        <taxon>Bacteria</taxon>
        <taxon>Pseudomonadati</taxon>
        <taxon>Pseudomonadota</taxon>
        <taxon>Betaproteobacteria</taxon>
        <taxon>Neisseriales</taxon>
        <taxon>Chitinibacteraceae</taxon>
        <taxon>Parachitinimonas</taxon>
    </lineage>
</organism>
<dbReference type="EMBL" id="JARRAF010000008">
    <property type="protein sequence ID" value="MDK2124250.1"/>
    <property type="molecule type" value="Genomic_DNA"/>
</dbReference>
<dbReference type="Proteomes" id="UP001172778">
    <property type="component" value="Unassembled WGS sequence"/>
</dbReference>
<protein>
    <submittedName>
        <fullName evidence="2">GNAT family N-acetyltransferase</fullName>
        <ecNumber evidence="2">2.3.1.-</ecNumber>
    </submittedName>
</protein>
<dbReference type="Pfam" id="PF00583">
    <property type="entry name" value="Acetyltransf_1"/>
    <property type="match status" value="1"/>
</dbReference>
<evidence type="ECO:0000259" key="1">
    <source>
        <dbReference type="PROSITE" id="PS51186"/>
    </source>
</evidence>
<keyword evidence="2" id="KW-0808">Transferase</keyword>
<dbReference type="Gene3D" id="3.40.630.30">
    <property type="match status" value="1"/>
</dbReference>
<gene>
    <name evidence="2" type="ORF">PZA18_09335</name>
</gene>
<sequence length="187" mass="21220">MPAPPPIHIRAVQEFEEPAYAAQVEQIFGDKARVPLLAERLDRNELMEGRRLRATLPQPQRLRMAAYAGDALVGWSSGWYEVGGTFYMASSAVMPEWRRQGIYSRLVQAIIEEVKSQGGAQIRSRHVASNNPVLIAKLKLGFMITGTEYSEELGLLVLLNHYLYPGRKGLFVERTTPFSRENRFETR</sequence>
<dbReference type="SUPFAM" id="SSF55729">
    <property type="entry name" value="Acyl-CoA N-acyltransferases (Nat)"/>
    <property type="match status" value="1"/>
</dbReference>
<feature type="domain" description="N-acetyltransferase" evidence="1">
    <location>
        <begin position="7"/>
        <end position="164"/>
    </location>
</feature>
<evidence type="ECO:0000313" key="3">
    <source>
        <dbReference type="Proteomes" id="UP001172778"/>
    </source>
</evidence>